<dbReference type="InterPro" id="IPR002777">
    <property type="entry name" value="PFD_beta-like"/>
</dbReference>
<dbReference type="GO" id="GO:0006457">
    <property type="term" value="P:protein folding"/>
    <property type="evidence" value="ECO:0007669"/>
    <property type="project" value="InterPro"/>
</dbReference>
<dbReference type="GO" id="GO:0016272">
    <property type="term" value="C:prefoldin complex"/>
    <property type="evidence" value="ECO:0007669"/>
    <property type="project" value="InterPro"/>
</dbReference>
<name>A0A977KCS6_9CREN</name>
<gene>
    <name evidence="2" type="ORF">IPA_06955</name>
</gene>
<dbReference type="EMBL" id="CP006868">
    <property type="protein sequence ID" value="UXD22646.1"/>
    <property type="molecule type" value="Genomic_DNA"/>
</dbReference>
<proteinExistence type="predicted"/>
<dbReference type="Gene3D" id="1.10.287.370">
    <property type="match status" value="1"/>
</dbReference>
<accession>A0A977KCS6</accession>
<keyword evidence="3" id="KW-1185">Reference proteome</keyword>
<evidence type="ECO:0000313" key="2">
    <source>
        <dbReference type="EMBL" id="UXD22646.1"/>
    </source>
</evidence>
<dbReference type="InterPro" id="IPR009053">
    <property type="entry name" value="Prefoldin"/>
</dbReference>
<reference evidence="2" key="1">
    <citation type="submission" date="2013-11" db="EMBL/GenBank/DDBJ databases">
        <title>Comparative genomics of Ignicoccus.</title>
        <authorList>
            <person name="Podar M."/>
        </authorList>
    </citation>
    <scope>NUCLEOTIDE SEQUENCE</scope>
    <source>
        <strain evidence="2">DSM 13166</strain>
    </source>
</reference>
<dbReference type="SUPFAM" id="SSF46579">
    <property type="entry name" value="Prefoldin"/>
    <property type="match status" value="1"/>
</dbReference>
<sequence>MSSLLEYYSLQRKLQQIELSLAEVEREIAELKEALKWTKELHPKALYKVFGKRVVIEVDVASAEELIQKEIEKLEKVRDVLERERRELLEKLKLGSPQ</sequence>
<dbReference type="AlphaFoldDB" id="A0A977KCS6"/>
<dbReference type="Pfam" id="PF01920">
    <property type="entry name" value="Prefoldin_2"/>
    <property type="match status" value="1"/>
</dbReference>
<evidence type="ECO:0000313" key="3">
    <source>
        <dbReference type="Proteomes" id="UP001063698"/>
    </source>
</evidence>
<keyword evidence="1" id="KW-0175">Coiled coil</keyword>
<evidence type="ECO:0000256" key="1">
    <source>
        <dbReference type="SAM" id="Coils"/>
    </source>
</evidence>
<dbReference type="Proteomes" id="UP001063698">
    <property type="component" value="Chromosome"/>
</dbReference>
<dbReference type="KEGG" id="ipc:IPA_06955"/>
<organism evidence="2 3">
    <name type="scientific">Ignicoccus pacificus DSM 13166</name>
    <dbReference type="NCBI Taxonomy" id="940294"/>
    <lineage>
        <taxon>Archaea</taxon>
        <taxon>Thermoproteota</taxon>
        <taxon>Thermoprotei</taxon>
        <taxon>Desulfurococcales</taxon>
        <taxon>Desulfurococcaceae</taxon>
        <taxon>Ignicoccus</taxon>
    </lineage>
</organism>
<protein>
    <submittedName>
        <fullName evidence="2">Uncharacterized protein</fullName>
    </submittedName>
</protein>
<dbReference type="GO" id="GO:0051082">
    <property type="term" value="F:unfolded protein binding"/>
    <property type="evidence" value="ECO:0007669"/>
    <property type="project" value="InterPro"/>
</dbReference>
<feature type="coiled-coil region" evidence="1">
    <location>
        <begin position="7"/>
        <end position="91"/>
    </location>
</feature>